<keyword evidence="1" id="KW-1133">Transmembrane helix</keyword>
<dbReference type="RefSeq" id="WP_160595184.1">
    <property type="nucleotide sequence ID" value="NZ_WTYI01000001.1"/>
</dbReference>
<feature type="transmembrane region" description="Helical" evidence="1">
    <location>
        <begin position="48"/>
        <end position="67"/>
    </location>
</feature>
<dbReference type="OrthoDB" id="7433268at2"/>
<gene>
    <name evidence="2" type="ORF">GRI34_06140</name>
</gene>
<keyword evidence="3" id="KW-1185">Reference proteome</keyword>
<evidence type="ECO:0000313" key="3">
    <source>
        <dbReference type="Proteomes" id="UP000432727"/>
    </source>
</evidence>
<reference evidence="2 3" key="1">
    <citation type="submission" date="2019-12" db="EMBL/GenBank/DDBJ databases">
        <title>Genomic-based taxomic classification of the family Erythrobacteraceae.</title>
        <authorList>
            <person name="Xu L."/>
        </authorList>
    </citation>
    <scope>NUCLEOTIDE SEQUENCE [LARGE SCALE GENOMIC DNA]</scope>
    <source>
        <strain evidence="2 3">JCM 12189</strain>
    </source>
</reference>
<dbReference type="AlphaFoldDB" id="A0A6I4TIZ1"/>
<name>A0A6I4TIZ1_9SPHN</name>
<keyword evidence="1" id="KW-0472">Membrane</keyword>
<protein>
    <submittedName>
        <fullName evidence="2">Uncharacterized protein</fullName>
    </submittedName>
</protein>
<comment type="caution">
    <text evidence="2">The sequence shown here is derived from an EMBL/GenBank/DDBJ whole genome shotgun (WGS) entry which is preliminary data.</text>
</comment>
<dbReference type="Proteomes" id="UP000432727">
    <property type="component" value="Unassembled WGS sequence"/>
</dbReference>
<evidence type="ECO:0000256" key="1">
    <source>
        <dbReference type="SAM" id="Phobius"/>
    </source>
</evidence>
<proteinExistence type="predicted"/>
<dbReference type="EMBL" id="WTYI01000001">
    <property type="protein sequence ID" value="MXO96002.1"/>
    <property type="molecule type" value="Genomic_DNA"/>
</dbReference>
<evidence type="ECO:0000313" key="2">
    <source>
        <dbReference type="EMBL" id="MXO96002.1"/>
    </source>
</evidence>
<keyword evidence="1" id="KW-0812">Transmembrane</keyword>
<sequence>MARFIRIATIGFSLFSVLFWTAASMVFEIVKFSASGEEKAAPGYLAGGAIPTILYGLICAIFLQWFARGIIKRMRP</sequence>
<organism evidence="2 3">
    <name type="scientific">Qipengyuania aquimaris</name>
    <dbReference type="NCBI Taxonomy" id="255984"/>
    <lineage>
        <taxon>Bacteria</taxon>
        <taxon>Pseudomonadati</taxon>
        <taxon>Pseudomonadota</taxon>
        <taxon>Alphaproteobacteria</taxon>
        <taxon>Sphingomonadales</taxon>
        <taxon>Erythrobacteraceae</taxon>
        <taxon>Qipengyuania</taxon>
    </lineage>
</organism>
<accession>A0A6I4TIZ1</accession>